<dbReference type="EnsemblMetazoa" id="AATE014584-RA">
    <property type="protein sequence ID" value="AATE014584-PA.1"/>
    <property type="gene ID" value="AATE014584"/>
</dbReference>
<sequence length="126" mass="13934">MRIKPKTKLDRNRPIPIGLVAADFTQLPISELQRRAEVVDDLAVLELLVDGAIAGALFGRIVAAHLAEQLQLLVGHLDRILEQNPGPTIHADHTHSLAFPVPRLRWARTIPATALDGKGWTERLCF</sequence>
<name>A0A182JAS1_ANOAO</name>
<dbReference type="VEuPathDB" id="VectorBase:AATE014584"/>
<evidence type="ECO:0000313" key="1">
    <source>
        <dbReference type="EnsemblMetazoa" id="AATE014584-PA.1"/>
    </source>
</evidence>
<dbReference type="AlphaFoldDB" id="A0A182JAS1"/>
<accession>A0A182JAS1</accession>
<reference evidence="1" key="1">
    <citation type="submission" date="2022-08" db="UniProtKB">
        <authorList>
            <consortium name="EnsemblMetazoa"/>
        </authorList>
    </citation>
    <scope>IDENTIFICATION</scope>
    <source>
        <strain evidence="1">EBRO</strain>
    </source>
</reference>
<organism evidence="1">
    <name type="scientific">Anopheles atroparvus</name>
    <name type="common">European mosquito</name>
    <dbReference type="NCBI Taxonomy" id="41427"/>
    <lineage>
        <taxon>Eukaryota</taxon>
        <taxon>Metazoa</taxon>
        <taxon>Ecdysozoa</taxon>
        <taxon>Arthropoda</taxon>
        <taxon>Hexapoda</taxon>
        <taxon>Insecta</taxon>
        <taxon>Pterygota</taxon>
        <taxon>Neoptera</taxon>
        <taxon>Endopterygota</taxon>
        <taxon>Diptera</taxon>
        <taxon>Nematocera</taxon>
        <taxon>Culicoidea</taxon>
        <taxon>Culicidae</taxon>
        <taxon>Anophelinae</taxon>
        <taxon>Anopheles</taxon>
    </lineage>
</organism>
<protein>
    <submittedName>
        <fullName evidence="1">Uncharacterized protein</fullName>
    </submittedName>
</protein>
<proteinExistence type="predicted"/>